<dbReference type="PANTHER" id="PTHR40077:SF1">
    <property type="entry name" value="MEMBRANE PROTEIN"/>
    <property type="match status" value="1"/>
</dbReference>
<accession>A0A7J5B481</accession>
<evidence type="ECO:0000256" key="6">
    <source>
        <dbReference type="SAM" id="MobiDB-lite"/>
    </source>
</evidence>
<gene>
    <name evidence="9" type="ORF">F8O03_01090</name>
</gene>
<evidence type="ECO:0000256" key="7">
    <source>
        <dbReference type="SAM" id="Phobius"/>
    </source>
</evidence>
<keyword evidence="10" id="KW-1185">Reference proteome</keyword>
<reference evidence="9 10" key="1">
    <citation type="submission" date="2019-09" db="EMBL/GenBank/DDBJ databases">
        <title>Phylogeny of genus Pseudoclavibacter and closely related genus.</title>
        <authorList>
            <person name="Li Y."/>
        </authorList>
    </citation>
    <scope>NUCLEOTIDE SEQUENCE [LARGE SCALE GENOMIC DNA]</scope>
    <source>
        <strain evidence="9 10">THG-MD12</strain>
    </source>
</reference>
<feature type="region of interest" description="Disordered" evidence="6">
    <location>
        <begin position="1"/>
        <end position="25"/>
    </location>
</feature>
<feature type="domain" description="DUF3817" evidence="8">
    <location>
        <begin position="34"/>
        <end position="119"/>
    </location>
</feature>
<keyword evidence="4 7" id="KW-1133">Transmembrane helix</keyword>
<organism evidence="9 10">
    <name type="scientific">Pseudoclavibacter terrae</name>
    <dbReference type="NCBI Taxonomy" id="1530195"/>
    <lineage>
        <taxon>Bacteria</taxon>
        <taxon>Bacillati</taxon>
        <taxon>Actinomycetota</taxon>
        <taxon>Actinomycetes</taxon>
        <taxon>Micrococcales</taxon>
        <taxon>Microbacteriaceae</taxon>
        <taxon>Pseudoclavibacter</taxon>
    </lineage>
</organism>
<feature type="transmembrane region" description="Helical" evidence="7">
    <location>
        <begin position="63"/>
        <end position="86"/>
    </location>
</feature>
<feature type="compositionally biased region" description="Low complexity" evidence="6">
    <location>
        <begin position="1"/>
        <end position="21"/>
    </location>
</feature>
<evidence type="ECO:0000313" key="10">
    <source>
        <dbReference type="Proteomes" id="UP000490386"/>
    </source>
</evidence>
<dbReference type="RefSeq" id="WP_151422015.1">
    <property type="nucleotide sequence ID" value="NZ_CANKVH010000004.1"/>
</dbReference>
<keyword evidence="2" id="KW-1003">Cell membrane</keyword>
<sequence length="178" mass="19196">MSEASTTAGRTAQATATGSTTPSDGRRLTPRVLLRAVSIGEAITWALLLTGMFLKYVTQTTDLLVSVGGSLHGAMFMVYLVVTAFVGVNQRWPWWMFGLGWFAAIPPFATLVYDWWAERRGALEGGWRDAPPKGFSLQRIVRWFVDRPITMGAAVIVLAVVILTGSLSGALVGPTGAH</sequence>
<evidence type="ECO:0000256" key="2">
    <source>
        <dbReference type="ARBA" id="ARBA00022475"/>
    </source>
</evidence>
<evidence type="ECO:0000256" key="4">
    <source>
        <dbReference type="ARBA" id="ARBA00022989"/>
    </source>
</evidence>
<dbReference type="GO" id="GO:0005886">
    <property type="term" value="C:plasma membrane"/>
    <property type="evidence" value="ECO:0007669"/>
    <property type="project" value="UniProtKB-SubCell"/>
</dbReference>
<dbReference type="PANTHER" id="PTHR40077">
    <property type="entry name" value="MEMBRANE PROTEIN-RELATED"/>
    <property type="match status" value="1"/>
</dbReference>
<name>A0A7J5B481_9MICO</name>
<dbReference type="InterPro" id="IPR023845">
    <property type="entry name" value="DUF3817_TM"/>
</dbReference>
<feature type="transmembrane region" description="Helical" evidence="7">
    <location>
        <begin position="149"/>
        <end position="172"/>
    </location>
</feature>
<keyword evidence="5 7" id="KW-0472">Membrane</keyword>
<proteinExistence type="predicted"/>
<evidence type="ECO:0000256" key="5">
    <source>
        <dbReference type="ARBA" id="ARBA00023136"/>
    </source>
</evidence>
<dbReference type="EMBL" id="WBJX01000001">
    <property type="protein sequence ID" value="KAB1638979.1"/>
    <property type="molecule type" value="Genomic_DNA"/>
</dbReference>
<dbReference type="NCBIfam" id="TIGR03954">
    <property type="entry name" value="integ_memb_HG"/>
    <property type="match status" value="1"/>
</dbReference>
<feature type="transmembrane region" description="Helical" evidence="7">
    <location>
        <begin position="32"/>
        <end position="54"/>
    </location>
</feature>
<evidence type="ECO:0000313" key="9">
    <source>
        <dbReference type="EMBL" id="KAB1638979.1"/>
    </source>
</evidence>
<dbReference type="OrthoDB" id="3396203at2"/>
<dbReference type="AlphaFoldDB" id="A0A7J5B481"/>
<evidence type="ECO:0000259" key="8">
    <source>
        <dbReference type="Pfam" id="PF12823"/>
    </source>
</evidence>
<protein>
    <submittedName>
        <fullName evidence="9">DUF3817 domain-containing protein</fullName>
    </submittedName>
</protein>
<comment type="subcellular location">
    <subcellularLocation>
        <location evidence="1">Cell membrane</location>
        <topology evidence="1">Multi-pass membrane protein</topology>
    </subcellularLocation>
</comment>
<evidence type="ECO:0000256" key="1">
    <source>
        <dbReference type="ARBA" id="ARBA00004651"/>
    </source>
</evidence>
<feature type="transmembrane region" description="Helical" evidence="7">
    <location>
        <begin position="92"/>
        <end position="113"/>
    </location>
</feature>
<dbReference type="Pfam" id="PF12823">
    <property type="entry name" value="DUF3817"/>
    <property type="match status" value="1"/>
</dbReference>
<evidence type="ECO:0000256" key="3">
    <source>
        <dbReference type="ARBA" id="ARBA00022692"/>
    </source>
</evidence>
<comment type="caution">
    <text evidence="9">The sequence shown here is derived from an EMBL/GenBank/DDBJ whole genome shotgun (WGS) entry which is preliminary data.</text>
</comment>
<keyword evidence="3 7" id="KW-0812">Transmembrane</keyword>
<dbReference type="Proteomes" id="UP000490386">
    <property type="component" value="Unassembled WGS sequence"/>
</dbReference>